<feature type="transmembrane region" description="Helical" evidence="5">
    <location>
        <begin position="60"/>
        <end position="80"/>
    </location>
</feature>
<dbReference type="SUPFAM" id="SSF81321">
    <property type="entry name" value="Family A G protein-coupled receptor-like"/>
    <property type="match status" value="1"/>
</dbReference>
<dbReference type="EMBL" id="JAUCMV010000005">
    <property type="protein sequence ID" value="KAK0396280.1"/>
    <property type="molecule type" value="Genomic_DNA"/>
</dbReference>
<keyword evidence="8" id="KW-1185">Reference proteome</keyword>
<feature type="domain" description="G-protein coupled receptors family 1 profile" evidence="6">
    <location>
        <begin position="29"/>
        <end position="323"/>
    </location>
</feature>
<feature type="transmembrane region" description="Helical" evidence="5">
    <location>
        <begin position="258"/>
        <end position="282"/>
    </location>
</feature>
<evidence type="ECO:0000256" key="2">
    <source>
        <dbReference type="ARBA" id="ARBA00022692"/>
    </source>
</evidence>
<comment type="caution">
    <text evidence="7">The sequence shown here is derived from an EMBL/GenBank/DDBJ whole genome shotgun (WGS) entry which is preliminary data.</text>
</comment>
<evidence type="ECO:0000256" key="3">
    <source>
        <dbReference type="ARBA" id="ARBA00022989"/>
    </source>
</evidence>
<organism evidence="7 8">
    <name type="scientific">Steinernema hermaphroditum</name>
    <dbReference type="NCBI Taxonomy" id="289476"/>
    <lineage>
        <taxon>Eukaryota</taxon>
        <taxon>Metazoa</taxon>
        <taxon>Ecdysozoa</taxon>
        <taxon>Nematoda</taxon>
        <taxon>Chromadorea</taxon>
        <taxon>Rhabditida</taxon>
        <taxon>Tylenchina</taxon>
        <taxon>Panagrolaimomorpha</taxon>
        <taxon>Strongyloidoidea</taxon>
        <taxon>Steinernematidae</taxon>
        <taxon>Steinernema</taxon>
    </lineage>
</organism>
<evidence type="ECO:0000256" key="4">
    <source>
        <dbReference type="ARBA" id="ARBA00023136"/>
    </source>
</evidence>
<evidence type="ECO:0000259" key="6">
    <source>
        <dbReference type="PROSITE" id="PS50262"/>
    </source>
</evidence>
<protein>
    <recommendedName>
        <fullName evidence="6">G-protein coupled receptors family 1 profile domain-containing protein</fullName>
    </recommendedName>
</protein>
<dbReference type="PANTHER" id="PTHR46709:SF15">
    <property type="entry name" value="G_PROTEIN_RECEP_F1_2 DOMAIN-CONTAINING PROTEIN"/>
    <property type="match status" value="1"/>
</dbReference>
<evidence type="ECO:0000256" key="5">
    <source>
        <dbReference type="SAM" id="Phobius"/>
    </source>
</evidence>
<dbReference type="GO" id="GO:0016020">
    <property type="term" value="C:membrane"/>
    <property type="evidence" value="ECO:0007669"/>
    <property type="project" value="UniProtKB-SubCell"/>
</dbReference>
<keyword evidence="3 5" id="KW-1133">Transmembrane helix</keyword>
<proteinExistence type="predicted"/>
<reference evidence="7" key="1">
    <citation type="submission" date="2023-06" db="EMBL/GenBank/DDBJ databases">
        <title>Genomic analysis of the entomopathogenic nematode Steinernema hermaphroditum.</title>
        <authorList>
            <person name="Schwarz E.M."/>
            <person name="Heppert J.K."/>
            <person name="Baniya A."/>
            <person name="Schwartz H.T."/>
            <person name="Tan C.-H."/>
            <person name="Antoshechkin I."/>
            <person name="Sternberg P.W."/>
            <person name="Goodrich-Blair H."/>
            <person name="Dillman A.R."/>
        </authorList>
    </citation>
    <scope>NUCLEOTIDE SEQUENCE</scope>
    <source>
        <strain evidence="7">PS9179</strain>
        <tissue evidence="7">Whole animal</tissue>
    </source>
</reference>
<dbReference type="InterPro" id="IPR017452">
    <property type="entry name" value="GPCR_Rhodpsn_7TM"/>
</dbReference>
<name>A0AA39GZ74_9BILA</name>
<feature type="transmembrane region" description="Helical" evidence="5">
    <location>
        <begin position="100"/>
        <end position="122"/>
    </location>
</feature>
<feature type="transmembrane region" description="Helical" evidence="5">
    <location>
        <begin position="143"/>
        <end position="166"/>
    </location>
</feature>
<dbReference type="PROSITE" id="PS50262">
    <property type="entry name" value="G_PROTEIN_RECEP_F1_2"/>
    <property type="match status" value="1"/>
</dbReference>
<evidence type="ECO:0000256" key="1">
    <source>
        <dbReference type="ARBA" id="ARBA00004370"/>
    </source>
</evidence>
<feature type="transmembrane region" description="Helical" evidence="5">
    <location>
        <begin position="24"/>
        <end position="48"/>
    </location>
</feature>
<comment type="subcellular location">
    <subcellularLocation>
        <location evidence="1">Membrane</location>
    </subcellularLocation>
</comment>
<feature type="transmembrane region" description="Helical" evidence="5">
    <location>
        <begin position="195"/>
        <end position="216"/>
    </location>
</feature>
<keyword evidence="4 5" id="KW-0472">Membrane</keyword>
<sequence>MNEMNSTTEQYGCEIDSFPTLRVAFVSFGTVLSFIGTVCNGLLLFVFIKRAPERTTLYHAVLAVLDLLLCLLYIFVFSFNRFAVTFRIESLYYFAWRTNVFMFTSSRMVQCAIPYVLIASTAERLALVSGRKYMTTSETGRMLVVITMLAVIIAVRFPGMFAMRVLTDNKCDLFMSKMLVGTDLVQRLEYRLFDFIVQFLHIFASFVILLILNIVIVKKLRECHQAVRRQSNMMGLVLQLKTSIEDEERKEKSKVRSAVRTTVVLISSYLACNSLHFCLYIMEMFNGIVLQDEEGNFHWLYVVLSDLVSILFVVSSTIRLFIYYKYNSDIRIRVDEVVCRQKRMLI</sequence>
<accession>A0AA39GZ74</accession>
<dbReference type="Gene3D" id="1.20.1070.10">
    <property type="entry name" value="Rhodopsin 7-helix transmembrane proteins"/>
    <property type="match status" value="1"/>
</dbReference>
<dbReference type="AlphaFoldDB" id="A0AA39GZ74"/>
<feature type="transmembrane region" description="Helical" evidence="5">
    <location>
        <begin position="302"/>
        <end position="324"/>
    </location>
</feature>
<dbReference type="Proteomes" id="UP001175271">
    <property type="component" value="Unassembled WGS sequence"/>
</dbReference>
<evidence type="ECO:0000313" key="8">
    <source>
        <dbReference type="Proteomes" id="UP001175271"/>
    </source>
</evidence>
<evidence type="ECO:0000313" key="7">
    <source>
        <dbReference type="EMBL" id="KAK0396280.1"/>
    </source>
</evidence>
<gene>
    <name evidence="7" type="ORF">QR680_001653</name>
</gene>
<dbReference type="PANTHER" id="PTHR46709">
    <property type="entry name" value="PROTEIN CBG23488-RELATED"/>
    <property type="match status" value="1"/>
</dbReference>
<keyword evidence="2 5" id="KW-0812">Transmembrane</keyword>